<evidence type="ECO:0000313" key="8">
    <source>
        <dbReference type="Proteomes" id="UP000521017"/>
    </source>
</evidence>
<name>A0A7X0MG97_9SPHI</name>
<dbReference type="RefSeq" id="WP_184621894.1">
    <property type="nucleotide sequence ID" value="NZ_JACHCC010000001.1"/>
</dbReference>
<dbReference type="AlphaFoldDB" id="A0A7X0MG97"/>
<dbReference type="GO" id="GO:1990281">
    <property type="term" value="C:efflux pump complex"/>
    <property type="evidence" value="ECO:0007669"/>
    <property type="project" value="TreeGrafter"/>
</dbReference>
<comment type="subcellular location">
    <subcellularLocation>
        <location evidence="1">Cell outer membrane</location>
    </subcellularLocation>
</comment>
<dbReference type="PANTHER" id="PTHR30026">
    <property type="entry name" value="OUTER MEMBRANE PROTEIN TOLC"/>
    <property type="match status" value="1"/>
</dbReference>
<reference evidence="7 8" key="1">
    <citation type="submission" date="2020-08" db="EMBL/GenBank/DDBJ databases">
        <title>Genomic Encyclopedia of Type Strains, Phase IV (KMG-V): Genome sequencing to study the core and pangenomes of soil and plant-associated prokaryotes.</title>
        <authorList>
            <person name="Whitman W."/>
        </authorList>
    </citation>
    <scope>NUCLEOTIDE SEQUENCE [LARGE SCALE GENOMIC DNA]</scope>
    <source>
        <strain evidence="7 8">M2T3</strain>
    </source>
</reference>
<evidence type="ECO:0000313" key="7">
    <source>
        <dbReference type="EMBL" id="MBB6498092.1"/>
    </source>
</evidence>
<keyword evidence="6" id="KW-0732">Signal</keyword>
<organism evidence="7 8">
    <name type="scientific">Pedobacter cryoconitis</name>
    <dbReference type="NCBI Taxonomy" id="188932"/>
    <lineage>
        <taxon>Bacteria</taxon>
        <taxon>Pseudomonadati</taxon>
        <taxon>Bacteroidota</taxon>
        <taxon>Sphingobacteriia</taxon>
        <taxon>Sphingobacteriales</taxon>
        <taxon>Sphingobacteriaceae</taxon>
        <taxon>Pedobacter</taxon>
    </lineage>
</organism>
<dbReference type="GO" id="GO:0015562">
    <property type="term" value="F:efflux transmembrane transporter activity"/>
    <property type="evidence" value="ECO:0007669"/>
    <property type="project" value="InterPro"/>
</dbReference>
<evidence type="ECO:0000256" key="5">
    <source>
        <dbReference type="ARBA" id="ARBA00023237"/>
    </source>
</evidence>
<evidence type="ECO:0000256" key="6">
    <source>
        <dbReference type="SAM" id="SignalP"/>
    </source>
</evidence>
<proteinExistence type="predicted"/>
<dbReference type="EMBL" id="JACHCC010000001">
    <property type="protein sequence ID" value="MBB6498092.1"/>
    <property type="molecule type" value="Genomic_DNA"/>
</dbReference>
<dbReference type="SUPFAM" id="SSF56954">
    <property type="entry name" value="Outer membrane efflux proteins (OEP)"/>
    <property type="match status" value="1"/>
</dbReference>
<dbReference type="PANTHER" id="PTHR30026:SF20">
    <property type="entry name" value="OUTER MEMBRANE PROTEIN TOLC"/>
    <property type="match status" value="1"/>
</dbReference>
<keyword evidence="2" id="KW-1134">Transmembrane beta strand</keyword>
<evidence type="ECO:0000256" key="4">
    <source>
        <dbReference type="ARBA" id="ARBA00023136"/>
    </source>
</evidence>
<sequence length="232" mass="26179">MKKIAPLSLLFLAFFGFQASAQETIIGEVNYQLLQKYIEAAKEYFPRKKIFDQKVISAQTAIPINTVSYLDILNASYFYRPDNSTVITTPGSGNLANPYSVNGFQFGVNINIGNFLQKPYMGKKARAEYKVAKLEAQEYDNTLAIEVKKRYYNYVQQIAQLKINTQSVQDNKNVADNLKYKFEKGEISLDTYNQSRINLASATTGKIQSEVNLLVAKDALEEIIGKPLSEIK</sequence>
<dbReference type="GO" id="GO:0009279">
    <property type="term" value="C:cell outer membrane"/>
    <property type="evidence" value="ECO:0007669"/>
    <property type="project" value="UniProtKB-SubCell"/>
</dbReference>
<dbReference type="GO" id="GO:0015288">
    <property type="term" value="F:porin activity"/>
    <property type="evidence" value="ECO:0007669"/>
    <property type="project" value="TreeGrafter"/>
</dbReference>
<evidence type="ECO:0000256" key="1">
    <source>
        <dbReference type="ARBA" id="ARBA00004442"/>
    </source>
</evidence>
<keyword evidence="4" id="KW-0472">Membrane</keyword>
<protein>
    <submittedName>
        <fullName evidence="7">Outer membrane protein TolC</fullName>
    </submittedName>
</protein>
<keyword evidence="3" id="KW-0812">Transmembrane</keyword>
<keyword evidence="5" id="KW-0998">Cell outer membrane</keyword>
<comment type="caution">
    <text evidence="7">The sequence shown here is derived from an EMBL/GenBank/DDBJ whole genome shotgun (WGS) entry which is preliminary data.</text>
</comment>
<dbReference type="Gene3D" id="1.20.1600.10">
    <property type="entry name" value="Outer membrane efflux proteins (OEP)"/>
    <property type="match status" value="1"/>
</dbReference>
<accession>A0A7X0MG97</accession>
<gene>
    <name evidence="7" type="ORF">HDF25_000216</name>
</gene>
<feature type="signal peptide" evidence="6">
    <location>
        <begin position="1"/>
        <end position="21"/>
    </location>
</feature>
<dbReference type="InterPro" id="IPR051906">
    <property type="entry name" value="TolC-like"/>
</dbReference>
<dbReference type="Proteomes" id="UP000521017">
    <property type="component" value="Unassembled WGS sequence"/>
</dbReference>
<evidence type="ECO:0000256" key="2">
    <source>
        <dbReference type="ARBA" id="ARBA00022452"/>
    </source>
</evidence>
<evidence type="ECO:0000256" key="3">
    <source>
        <dbReference type="ARBA" id="ARBA00022692"/>
    </source>
</evidence>
<feature type="chain" id="PRO_5030747666" evidence="6">
    <location>
        <begin position="22"/>
        <end position="232"/>
    </location>
</feature>